<dbReference type="InterPro" id="IPR027417">
    <property type="entry name" value="P-loop_NTPase"/>
</dbReference>
<dbReference type="EMBL" id="CP023344">
    <property type="protein sequence ID" value="ATC64155.1"/>
    <property type="molecule type" value="Genomic_DNA"/>
</dbReference>
<name>A0A290Q649_9BACT</name>
<dbReference type="AlphaFoldDB" id="A0A290Q649"/>
<dbReference type="RefSeq" id="WP_096055787.1">
    <property type="nucleotide sequence ID" value="NZ_CP023344.1"/>
</dbReference>
<dbReference type="GO" id="GO:0016887">
    <property type="term" value="F:ATP hydrolysis activity"/>
    <property type="evidence" value="ECO:0007669"/>
    <property type="project" value="InterPro"/>
</dbReference>
<dbReference type="SUPFAM" id="SSF52540">
    <property type="entry name" value="P-loop containing nucleoside triphosphate hydrolases"/>
    <property type="match status" value="1"/>
</dbReference>
<dbReference type="GO" id="GO:0005524">
    <property type="term" value="F:ATP binding"/>
    <property type="evidence" value="ECO:0007669"/>
    <property type="project" value="UniProtKB-KW"/>
</dbReference>
<dbReference type="Proteomes" id="UP000217265">
    <property type="component" value="Chromosome"/>
</dbReference>
<dbReference type="KEGG" id="vbh:CMV30_09415"/>
<keyword evidence="6" id="KW-1185">Reference proteome</keyword>
<dbReference type="PANTHER" id="PTHR42939:SF1">
    <property type="entry name" value="ABC TRANSPORTER ATP-BINDING PROTEIN ALBC-RELATED"/>
    <property type="match status" value="1"/>
</dbReference>
<evidence type="ECO:0000256" key="3">
    <source>
        <dbReference type="ARBA" id="ARBA00022840"/>
    </source>
</evidence>
<keyword evidence="3" id="KW-0067">ATP-binding</keyword>
<dbReference type="SMART" id="SM00382">
    <property type="entry name" value="AAA"/>
    <property type="match status" value="1"/>
</dbReference>
<dbReference type="InterPro" id="IPR017871">
    <property type="entry name" value="ABC_transporter-like_CS"/>
</dbReference>
<proteinExistence type="predicted"/>
<dbReference type="PROSITE" id="PS50893">
    <property type="entry name" value="ABC_TRANSPORTER_2"/>
    <property type="match status" value="1"/>
</dbReference>
<dbReference type="Gene3D" id="3.40.50.300">
    <property type="entry name" value="P-loop containing nucleotide triphosphate hydrolases"/>
    <property type="match status" value="1"/>
</dbReference>
<evidence type="ECO:0000256" key="1">
    <source>
        <dbReference type="ARBA" id="ARBA00022448"/>
    </source>
</evidence>
<evidence type="ECO:0000313" key="6">
    <source>
        <dbReference type="Proteomes" id="UP000217265"/>
    </source>
</evidence>
<organism evidence="5 6">
    <name type="scientific">Nibricoccus aquaticus</name>
    <dbReference type="NCBI Taxonomy" id="2576891"/>
    <lineage>
        <taxon>Bacteria</taxon>
        <taxon>Pseudomonadati</taxon>
        <taxon>Verrucomicrobiota</taxon>
        <taxon>Opitutia</taxon>
        <taxon>Opitutales</taxon>
        <taxon>Opitutaceae</taxon>
        <taxon>Nibricoccus</taxon>
    </lineage>
</organism>
<protein>
    <submittedName>
        <fullName evidence="5">ABC transporter</fullName>
    </submittedName>
</protein>
<dbReference type="OrthoDB" id="9804819at2"/>
<dbReference type="Pfam" id="PF00005">
    <property type="entry name" value="ABC_tran"/>
    <property type="match status" value="1"/>
</dbReference>
<sequence>MSTIVQAENLSRFYGVVLGLNNVNFRIRRGITGLVGPNGAGKTTLFRLLTGQVKPSSGTITVFGGNPWNNPDVQARLAYCPESETVPAGLRPLEWLTGLGMISGLSASDATKRANESLERVKLAPQYWKKRITTYSKGMRQRVKLAQCLMHAPELIILDEPMNGLDPMGREEFSQVLRELARDGTSVLISSHILHDLEALCSDFILLRWGRIPNAANQEVASAETRKRWPEATTIRCEEPEKLARYLFDQHLLRGCEIVPESDTLHVRWRDAEQFYAGFDRYLLESGVRIFEVRSTATFLEKAVGPGPSLDS</sequence>
<keyword evidence="1" id="KW-0813">Transport</keyword>
<dbReference type="InterPro" id="IPR003439">
    <property type="entry name" value="ABC_transporter-like_ATP-bd"/>
</dbReference>
<feature type="domain" description="ABC transporter" evidence="4">
    <location>
        <begin position="5"/>
        <end position="234"/>
    </location>
</feature>
<keyword evidence="2" id="KW-0547">Nucleotide-binding</keyword>
<evidence type="ECO:0000256" key="2">
    <source>
        <dbReference type="ARBA" id="ARBA00022741"/>
    </source>
</evidence>
<dbReference type="InterPro" id="IPR003593">
    <property type="entry name" value="AAA+_ATPase"/>
</dbReference>
<reference evidence="5 6" key="1">
    <citation type="submission" date="2017-09" db="EMBL/GenBank/DDBJ databases">
        <title>Complete genome sequence of Verrucomicrobial strain HZ-65, isolated from freshwater.</title>
        <authorList>
            <person name="Choi A."/>
        </authorList>
    </citation>
    <scope>NUCLEOTIDE SEQUENCE [LARGE SCALE GENOMIC DNA]</scope>
    <source>
        <strain evidence="5 6">HZ-65</strain>
    </source>
</reference>
<accession>A0A290Q649</accession>
<gene>
    <name evidence="5" type="ORF">CMV30_09415</name>
</gene>
<evidence type="ECO:0000259" key="4">
    <source>
        <dbReference type="PROSITE" id="PS50893"/>
    </source>
</evidence>
<dbReference type="InterPro" id="IPR051782">
    <property type="entry name" value="ABC_Transporter_VariousFunc"/>
</dbReference>
<dbReference type="CDD" id="cd03230">
    <property type="entry name" value="ABC_DR_subfamily_A"/>
    <property type="match status" value="1"/>
</dbReference>
<dbReference type="PANTHER" id="PTHR42939">
    <property type="entry name" value="ABC TRANSPORTER ATP-BINDING PROTEIN ALBC-RELATED"/>
    <property type="match status" value="1"/>
</dbReference>
<dbReference type="PROSITE" id="PS00211">
    <property type="entry name" value="ABC_TRANSPORTER_1"/>
    <property type="match status" value="1"/>
</dbReference>
<evidence type="ECO:0000313" key="5">
    <source>
        <dbReference type="EMBL" id="ATC64155.1"/>
    </source>
</evidence>